<proteinExistence type="predicted"/>
<reference evidence="3 4" key="1">
    <citation type="submission" date="2019-09" db="EMBL/GenBank/DDBJ databases">
        <title>Actinomadura physcomitrii sp. nov., a novel actinomycete isolated from moss [Physcomitrium sphaericum (Ludw) Fuernr].</title>
        <authorList>
            <person name="Zhuang X."/>
            <person name="Liu C."/>
        </authorList>
    </citation>
    <scope>NUCLEOTIDE SEQUENCE [LARGE SCALE GENOMIC DNA]</scope>
    <source>
        <strain evidence="3 4">HMC1</strain>
    </source>
</reference>
<evidence type="ECO:0000313" key="4">
    <source>
        <dbReference type="Proteomes" id="UP000468735"/>
    </source>
</evidence>
<dbReference type="EMBL" id="WBMT01000009">
    <property type="protein sequence ID" value="KAB2347461.1"/>
    <property type="molecule type" value="Genomic_DNA"/>
</dbReference>
<dbReference type="RefSeq" id="WP_151562329.1">
    <property type="nucleotide sequence ID" value="NZ_WBMT01000009.1"/>
</dbReference>
<feature type="domain" description="DUF11" evidence="2">
    <location>
        <begin position="65"/>
        <end position="167"/>
    </location>
</feature>
<dbReference type="InterPro" id="IPR013783">
    <property type="entry name" value="Ig-like_fold"/>
</dbReference>
<dbReference type="GO" id="GO:0005975">
    <property type="term" value="P:carbohydrate metabolic process"/>
    <property type="evidence" value="ECO:0007669"/>
    <property type="project" value="UniProtKB-ARBA"/>
</dbReference>
<keyword evidence="4" id="KW-1185">Reference proteome</keyword>
<name>A0A6H9Z0Q9_9ACTN</name>
<evidence type="ECO:0000256" key="1">
    <source>
        <dbReference type="SAM" id="MobiDB-lite"/>
    </source>
</evidence>
<sequence>MAVITELFETGVEMKGIIGDRRWPARTAAGAVAGMSLLVITVPADARTGPGDTGKIVFNYSAPDVADAGDKVTWRWTIKNTGGEGVEKVVLTHRLTPKLKVRAVSKPCVVAETSIQCRYGTLKAGQKRQGTLAAELAPSTSGTVQINGRVTWQQGPAADQAPKNGAAQPPADAPATNVQPPAGQPITPGAVPAPQ</sequence>
<accession>A0A6H9Z0Q9</accession>
<evidence type="ECO:0000313" key="3">
    <source>
        <dbReference type="EMBL" id="KAB2347461.1"/>
    </source>
</evidence>
<dbReference type="Pfam" id="PF01345">
    <property type="entry name" value="DUF11"/>
    <property type="match status" value="1"/>
</dbReference>
<comment type="caution">
    <text evidence="3">The sequence shown here is derived from an EMBL/GenBank/DDBJ whole genome shotgun (WGS) entry which is preliminary data.</text>
</comment>
<protein>
    <submittedName>
        <fullName evidence="3">DUF11 domain-containing protein</fullName>
    </submittedName>
</protein>
<dbReference type="Proteomes" id="UP000468735">
    <property type="component" value="Unassembled WGS sequence"/>
</dbReference>
<organism evidence="3 4">
    <name type="scientific">Actinomadura rudentiformis</name>
    <dbReference type="NCBI Taxonomy" id="359158"/>
    <lineage>
        <taxon>Bacteria</taxon>
        <taxon>Bacillati</taxon>
        <taxon>Actinomycetota</taxon>
        <taxon>Actinomycetes</taxon>
        <taxon>Streptosporangiales</taxon>
        <taxon>Thermomonosporaceae</taxon>
        <taxon>Actinomadura</taxon>
    </lineage>
</organism>
<dbReference type="InterPro" id="IPR001434">
    <property type="entry name" value="OmcB-like_DUF11"/>
</dbReference>
<dbReference type="OrthoDB" id="3483140at2"/>
<feature type="region of interest" description="Disordered" evidence="1">
    <location>
        <begin position="153"/>
        <end position="195"/>
    </location>
</feature>
<dbReference type="Gene3D" id="2.60.40.10">
    <property type="entry name" value="Immunoglobulins"/>
    <property type="match status" value="1"/>
</dbReference>
<gene>
    <name evidence="3" type="ORF">F8566_20920</name>
</gene>
<dbReference type="AlphaFoldDB" id="A0A6H9Z0Q9"/>
<evidence type="ECO:0000259" key="2">
    <source>
        <dbReference type="Pfam" id="PF01345"/>
    </source>
</evidence>